<proteinExistence type="predicted"/>
<organism evidence="1 2">
    <name type="scientific">Phytophthora nicotianae</name>
    <name type="common">Potato buckeye rot agent</name>
    <name type="synonym">Phytophthora parasitica</name>
    <dbReference type="NCBI Taxonomy" id="4792"/>
    <lineage>
        <taxon>Eukaryota</taxon>
        <taxon>Sar</taxon>
        <taxon>Stramenopiles</taxon>
        <taxon>Oomycota</taxon>
        <taxon>Peronosporomycetes</taxon>
        <taxon>Peronosporales</taxon>
        <taxon>Peronosporaceae</taxon>
        <taxon>Phytophthora</taxon>
    </lineage>
</organism>
<dbReference type="EMBL" id="KI671543">
    <property type="protein sequence ID" value="ETL46450.1"/>
    <property type="molecule type" value="Genomic_DNA"/>
</dbReference>
<dbReference type="Proteomes" id="UP000053864">
    <property type="component" value="Unassembled WGS sequence"/>
</dbReference>
<dbReference type="AlphaFoldDB" id="W2JJ15"/>
<gene>
    <name evidence="1" type="ORF">L916_03660</name>
</gene>
<protein>
    <submittedName>
        <fullName evidence="1">Uncharacterized protein</fullName>
    </submittedName>
</protein>
<sequence length="43" mass="5386">MHHETQLKHRDPGVTNRLCGRWRWPPKHRNMTWMVNLTYTERD</sequence>
<evidence type="ECO:0000313" key="1">
    <source>
        <dbReference type="EMBL" id="ETL46450.1"/>
    </source>
</evidence>
<evidence type="ECO:0000313" key="2">
    <source>
        <dbReference type="Proteomes" id="UP000053864"/>
    </source>
</evidence>
<accession>W2JJ15</accession>
<name>W2JJ15_PHYNI</name>
<reference evidence="1 2" key="1">
    <citation type="submission" date="2013-11" db="EMBL/GenBank/DDBJ databases">
        <title>The Genome Sequence of Phytophthora parasitica CJ05E6.</title>
        <authorList>
            <consortium name="The Broad Institute Genomics Platform"/>
            <person name="Russ C."/>
            <person name="Tyler B."/>
            <person name="Panabieres F."/>
            <person name="Shan W."/>
            <person name="Tripathy S."/>
            <person name="Grunwald N."/>
            <person name="Machado M."/>
            <person name="Johnson C.S."/>
            <person name="Arredondo F."/>
            <person name="Hong C."/>
            <person name="Coffey M."/>
            <person name="Young S.K."/>
            <person name="Zeng Q."/>
            <person name="Gargeya S."/>
            <person name="Fitzgerald M."/>
            <person name="Abouelleil A."/>
            <person name="Alvarado L."/>
            <person name="Chapman S.B."/>
            <person name="Gainer-Dewar J."/>
            <person name="Goldberg J."/>
            <person name="Griggs A."/>
            <person name="Gujja S."/>
            <person name="Hansen M."/>
            <person name="Howarth C."/>
            <person name="Imamovic A."/>
            <person name="Ireland A."/>
            <person name="Larimer J."/>
            <person name="McCowan C."/>
            <person name="Murphy C."/>
            <person name="Pearson M."/>
            <person name="Poon T.W."/>
            <person name="Priest M."/>
            <person name="Roberts A."/>
            <person name="Saif S."/>
            <person name="Shea T."/>
            <person name="Sykes S."/>
            <person name="Wortman J."/>
            <person name="Nusbaum C."/>
            <person name="Birren B."/>
        </authorList>
    </citation>
    <scope>NUCLEOTIDE SEQUENCE [LARGE SCALE GENOMIC DNA]</scope>
    <source>
        <strain evidence="1 2">CJ05E6</strain>
    </source>
</reference>